<dbReference type="RefSeq" id="WP_344771973.1">
    <property type="nucleotide sequence ID" value="NZ_BAABAH010000001.1"/>
</dbReference>
<dbReference type="InterPro" id="IPR021139">
    <property type="entry name" value="NYN"/>
</dbReference>
<feature type="region of interest" description="Disordered" evidence="1">
    <location>
        <begin position="224"/>
        <end position="263"/>
    </location>
</feature>
<reference evidence="4" key="1">
    <citation type="journal article" date="2019" name="Int. J. Syst. Evol. Microbiol.">
        <title>The Global Catalogue of Microorganisms (GCM) 10K type strain sequencing project: providing services to taxonomists for standard genome sequencing and annotation.</title>
        <authorList>
            <consortium name="The Broad Institute Genomics Platform"/>
            <consortium name="The Broad Institute Genome Sequencing Center for Infectious Disease"/>
            <person name="Wu L."/>
            <person name="Ma J."/>
        </authorList>
    </citation>
    <scope>NUCLEOTIDE SEQUENCE [LARGE SCALE GENOMIC DNA]</scope>
    <source>
        <strain evidence="4">JCM 16953</strain>
    </source>
</reference>
<dbReference type="PANTHER" id="PTHR35811">
    <property type="entry name" value="SLR1870 PROTEIN"/>
    <property type="match status" value="1"/>
</dbReference>
<dbReference type="Proteomes" id="UP001501821">
    <property type="component" value="Unassembled WGS sequence"/>
</dbReference>
<dbReference type="PANTHER" id="PTHR35811:SF1">
    <property type="entry name" value="HTH OST-TYPE DOMAIN-CONTAINING PROTEIN"/>
    <property type="match status" value="1"/>
</dbReference>
<feature type="domain" description="HTH OST-type" evidence="2">
    <location>
        <begin position="163"/>
        <end position="236"/>
    </location>
</feature>
<proteinExistence type="predicted"/>
<evidence type="ECO:0000259" key="2">
    <source>
        <dbReference type="PROSITE" id="PS51644"/>
    </source>
</evidence>
<dbReference type="InterPro" id="IPR025605">
    <property type="entry name" value="OST-HTH/LOTUS_dom"/>
</dbReference>
<organism evidence="3 4">
    <name type="scientific">Nocardioides panacisoli</name>
    <dbReference type="NCBI Taxonomy" id="627624"/>
    <lineage>
        <taxon>Bacteria</taxon>
        <taxon>Bacillati</taxon>
        <taxon>Actinomycetota</taxon>
        <taxon>Actinomycetes</taxon>
        <taxon>Propionibacteriales</taxon>
        <taxon>Nocardioidaceae</taxon>
        <taxon>Nocardioides</taxon>
    </lineage>
</organism>
<dbReference type="Pfam" id="PF12872">
    <property type="entry name" value="OST-HTH"/>
    <property type="match status" value="1"/>
</dbReference>
<evidence type="ECO:0000313" key="3">
    <source>
        <dbReference type="EMBL" id="GAA3803199.1"/>
    </source>
</evidence>
<comment type="caution">
    <text evidence="3">The sequence shown here is derived from an EMBL/GenBank/DDBJ whole genome shotgun (WGS) entry which is preliminary data.</text>
</comment>
<dbReference type="InterPro" id="IPR041966">
    <property type="entry name" value="LOTUS-like"/>
</dbReference>
<dbReference type="EMBL" id="BAABAH010000001">
    <property type="protein sequence ID" value="GAA3803199.1"/>
    <property type="molecule type" value="Genomic_DNA"/>
</dbReference>
<sequence>MTSSGARLAVLIDADNTSPKYADALLDELAKYGVATVKRAYGDWTTSQLGGWKTQLNRHAIAPVQQFSYTTGKNSTDSALIIDAMDLLYSGNLDAFAIVSSDSDFTRLATRIRESGMTVYGLGRRKTPSSLVAACDKFIYLEVLGDEADEPDEPADQDGAPPPLPELEPLLRRAIDSTSQDDGWAQLSSIGTFLSSASTSFDPRNYGFPKLIALAQAQPYVEVDASAGRPRARLRTPTQRRRRGTTAKKTSAKKTAAKKAAGS</sequence>
<evidence type="ECO:0000313" key="4">
    <source>
        <dbReference type="Proteomes" id="UP001501821"/>
    </source>
</evidence>
<evidence type="ECO:0000256" key="1">
    <source>
        <dbReference type="SAM" id="MobiDB-lite"/>
    </source>
</evidence>
<dbReference type="Gene3D" id="3.40.50.1010">
    <property type="entry name" value="5'-nuclease"/>
    <property type="match status" value="1"/>
</dbReference>
<protein>
    <submittedName>
        <fullName evidence="3">NYN domain-containing protein</fullName>
    </submittedName>
</protein>
<dbReference type="CDD" id="cd11297">
    <property type="entry name" value="PIN_LabA-like_N_1"/>
    <property type="match status" value="1"/>
</dbReference>
<name>A0ABP7I0C4_9ACTN</name>
<dbReference type="Pfam" id="PF01936">
    <property type="entry name" value="NYN"/>
    <property type="match status" value="1"/>
</dbReference>
<dbReference type="Gene3D" id="3.30.420.610">
    <property type="entry name" value="LOTUS domain-like"/>
    <property type="match status" value="1"/>
</dbReference>
<gene>
    <name evidence="3" type="ORF">GCM10022242_02740</name>
</gene>
<dbReference type="PROSITE" id="PS51644">
    <property type="entry name" value="HTH_OST"/>
    <property type="match status" value="1"/>
</dbReference>
<dbReference type="CDD" id="cd10146">
    <property type="entry name" value="LabA_like_C"/>
    <property type="match status" value="1"/>
</dbReference>
<keyword evidence="4" id="KW-1185">Reference proteome</keyword>
<accession>A0ABP7I0C4</accession>
<feature type="compositionally biased region" description="Basic residues" evidence="1">
    <location>
        <begin position="230"/>
        <end position="257"/>
    </location>
</feature>
<feature type="region of interest" description="Disordered" evidence="1">
    <location>
        <begin position="148"/>
        <end position="167"/>
    </location>
</feature>